<evidence type="ECO:0000313" key="2">
    <source>
        <dbReference type="Proteomes" id="UP001470230"/>
    </source>
</evidence>
<protein>
    <submittedName>
        <fullName evidence="1">Uncharacterized protein</fullName>
    </submittedName>
</protein>
<dbReference type="EMBL" id="JAPFFF010000004">
    <property type="protein sequence ID" value="KAK8891351.1"/>
    <property type="molecule type" value="Genomic_DNA"/>
</dbReference>
<reference evidence="1 2" key="1">
    <citation type="submission" date="2024-04" db="EMBL/GenBank/DDBJ databases">
        <title>Tritrichomonas musculus Genome.</title>
        <authorList>
            <person name="Alves-Ferreira E."/>
            <person name="Grigg M."/>
            <person name="Lorenzi H."/>
            <person name="Galac M."/>
        </authorList>
    </citation>
    <scope>NUCLEOTIDE SEQUENCE [LARGE SCALE GENOMIC DNA]</scope>
    <source>
        <strain evidence="1 2">EAF2021</strain>
    </source>
</reference>
<name>A0ABR2KKT7_9EUKA</name>
<accession>A0ABR2KKT7</accession>
<keyword evidence="2" id="KW-1185">Reference proteome</keyword>
<gene>
    <name evidence="1" type="ORF">M9Y10_028559</name>
</gene>
<evidence type="ECO:0000313" key="1">
    <source>
        <dbReference type="EMBL" id="KAK8891351.1"/>
    </source>
</evidence>
<proteinExistence type="predicted"/>
<organism evidence="1 2">
    <name type="scientific">Tritrichomonas musculus</name>
    <dbReference type="NCBI Taxonomy" id="1915356"/>
    <lineage>
        <taxon>Eukaryota</taxon>
        <taxon>Metamonada</taxon>
        <taxon>Parabasalia</taxon>
        <taxon>Tritrichomonadida</taxon>
        <taxon>Tritrichomonadidae</taxon>
        <taxon>Tritrichomonas</taxon>
    </lineage>
</organism>
<dbReference type="Proteomes" id="UP001470230">
    <property type="component" value="Unassembled WGS sequence"/>
</dbReference>
<comment type="caution">
    <text evidence="1">The sequence shown here is derived from an EMBL/GenBank/DDBJ whole genome shotgun (WGS) entry which is preliminary data.</text>
</comment>
<sequence>MNQNITLEISWASFANTKLLIQLPDDSSAMEIINLCYHKHDFNKESNNANSQNQPNEDKEHRLCNKSNISPILIHDGKVLNLYLSLKFQNVKNNDLIIIYEKKTLASSNKSLIMPSNGIENDFSNDKLNQSLMLEALFHRDRYFKNLEIDRRALLTYNQLFESQQQALHNWKQQLQTQLQQHPQQPIQFVFQLGEDNNDFFLDIFGFGFNNNFTCNGSQNRGFMPDQPTKIPKKMKEVSVKPLPLLCGIGNFPHNLDQHNEDIINCDQNEGNVVHSIDNTQKCLSEHSCNWKW</sequence>